<dbReference type="Proteomes" id="UP000261140">
    <property type="component" value="Unassembled WGS sequence"/>
</dbReference>
<proteinExistence type="predicted"/>
<evidence type="ECO:0000313" key="3">
    <source>
        <dbReference type="EMBL" id="RGB71255.1"/>
    </source>
</evidence>
<feature type="transmembrane region" description="Helical" evidence="2">
    <location>
        <begin position="110"/>
        <end position="129"/>
    </location>
</feature>
<protein>
    <recommendedName>
        <fullName evidence="5">LPXTG cell wall anchor domain-containing protein</fullName>
    </recommendedName>
</protein>
<comment type="caution">
    <text evidence="3">The sequence shown here is derived from an EMBL/GenBank/DDBJ whole genome shotgun (WGS) entry which is preliminary data.</text>
</comment>
<gene>
    <name evidence="3" type="ORF">DWZ89_07660</name>
</gene>
<keyword evidence="2" id="KW-0472">Membrane</keyword>
<dbReference type="EMBL" id="QVEQ01000005">
    <property type="protein sequence ID" value="RGB71255.1"/>
    <property type="molecule type" value="Genomic_DNA"/>
</dbReference>
<organism evidence="3 4">
    <name type="scientific">Faecalibacterium prausnitzii</name>
    <dbReference type="NCBI Taxonomy" id="853"/>
    <lineage>
        <taxon>Bacteria</taxon>
        <taxon>Bacillati</taxon>
        <taxon>Bacillota</taxon>
        <taxon>Clostridia</taxon>
        <taxon>Eubacteriales</taxon>
        <taxon>Oscillospiraceae</taxon>
        <taxon>Faecalibacterium</taxon>
    </lineage>
</organism>
<feature type="region of interest" description="Disordered" evidence="1">
    <location>
        <begin position="72"/>
        <end position="91"/>
    </location>
</feature>
<evidence type="ECO:0000256" key="2">
    <source>
        <dbReference type="SAM" id="Phobius"/>
    </source>
</evidence>
<name>A0A3E2T9X2_9FIRM</name>
<evidence type="ECO:0008006" key="5">
    <source>
        <dbReference type="Google" id="ProtNLM"/>
    </source>
</evidence>
<evidence type="ECO:0000313" key="4">
    <source>
        <dbReference type="Proteomes" id="UP000261140"/>
    </source>
</evidence>
<dbReference type="AlphaFoldDB" id="A0A3E2T9X2"/>
<accession>A0A3E2T9X2</accession>
<feature type="compositionally biased region" description="Pro residues" evidence="1">
    <location>
        <begin position="78"/>
        <end position="91"/>
    </location>
</feature>
<sequence length="142" mass="15542">MGTVVLLAWLCRVLPLEGMPSGLQEACDILRLCNRQMFRVYRALSGRDLQSLKELHQQVWAPAPEAPVLPVVQDARPDPAPAPAPAPAPETPVLPAVQDAKLIQTGTSGWLADLMLGAGMVLSAAGYWMERKRKAMFYKSQH</sequence>
<keyword evidence="2" id="KW-1133">Transmembrane helix</keyword>
<reference evidence="3 4" key="1">
    <citation type="submission" date="2018-08" db="EMBL/GenBank/DDBJ databases">
        <title>A genome reference for cultivated species of the human gut microbiota.</title>
        <authorList>
            <person name="Zou Y."/>
            <person name="Xue W."/>
            <person name="Luo G."/>
        </authorList>
    </citation>
    <scope>NUCLEOTIDE SEQUENCE [LARGE SCALE GENOMIC DNA]</scope>
    <source>
        <strain evidence="3 4">AF36-11AT</strain>
    </source>
</reference>
<keyword evidence="2" id="KW-0812">Transmembrane</keyword>
<evidence type="ECO:0000256" key="1">
    <source>
        <dbReference type="SAM" id="MobiDB-lite"/>
    </source>
</evidence>